<evidence type="ECO:0000313" key="4">
    <source>
        <dbReference type="Proteomes" id="UP000062645"/>
    </source>
</evidence>
<proteinExistence type="predicted"/>
<reference evidence="4" key="1">
    <citation type="submission" date="2015-07" db="EMBL/GenBank/DDBJ databases">
        <title>Genome Of Nitrogen-Fixing Cyanobacterium Nostoc piscinale CENA21 From Solimoes/Amazon River Floodplain Sediments And Comparative Genomics To Uncover Biosynthetic Natural Products Potential.</title>
        <authorList>
            <person name="Leao T.F."/>
            <person name="Leao P.N."/>
            <person name="Guimaraes P.I."/>
            <person name="de Melo A.G.C."/>
            <person name="Ramos R.T.J."/>
            <person name="Silva A."/>
            <person name="Fiore M.F."/>
            <person name="Schneider M.P.C."/>
        </authorList>
    </citation>
    <scope>NUCLEOTIDE SEQUENCE [LARGE SCALE GENOMIC DNA]</scope>
    <source>
        <strain evidence="4">CENA21</strain>
    </source>
</reference>
<feature type="compositionally biased region" description="Basic and acidic residues" evidence="1">
    <location>
        <begin position="1"/>
        <end position="17"/>
    </location>
</feature>
<gene>
    <name evidence="3" type="ORF">ACX27_28690</name>
</gene>
<sequence length="143" mass="16349">MENFESIHDSSGREERNQPTSPEIFSQNSRLNQINLLIYVIPVIGVLPSLWTLYRRQGSREQLIVSRQSVTMTFAWLLAYLLLATGSASSEFFALRLLILNSFLTSGYFLVSIWLIFRIIRGQSSRLPGLSYLAERVLGKYLS</sequence>
<dbReference type="KEGG" id="npz:ACX27_28690"/>
<dbReference type="STRING" id="224013.ACX27_28690"/>
<feature type="transmembrane region" description="Helical" evidence="2">
    <location>
        <begin position="74"/>
        <end position="93"/>
    </location>
</feature>
<dbReference type="Proteomes" id="UP000062645">
    <property type="component" value="Chromosome"/>
</dbReference>
<protein>
    <recommendedName>
        <fullName evidence="5">DUF4870 domain-containing protein</fullName>
    </recommendedName>
</protein>
<accession>A0A0M4T181</accession>
<keyword evidence="2" id="KW-1133">Transmembrane helix</keyword>
<dbReference type="AlphaFoldDB" id="A0A0M4T181"/>
<evidence type="ECO:0008006" key="5">
    <source>
        <dbReference type="Google" id="ProtNLM"/>
    </source>
</evidence>
<feature type="transmembrane region" description="Helical" evidence="2">
    <location>
        <begin position="99"/>
        <end position="117"/>
    </location>
</feature>
<organism evidence="3 4">
    <name type="scientific">Nostoc piscinale CENA21</name>
    <dbReference type="NCBI Taxonomy" id="224013"/>
    <lineage>
        <taxon>Bacteria</taxon>
        <taxon>Bacillati</taxon>
        <taxon>Cyanobacteriota</taxon>
        <taxon>Cyanophyceae</taxon>
        <taxon>Nostocales</taxon>
        <taxon>Nostocaceae</taxon>
        <taxon>Nostoc</taxon>
    </lineage>
</organism>
<feature type="region of interest" description="Disordered" evidence="1">
    <location>
        <begin position="1"/>
        <end position="22"/>
    </location>
</feature>
<dbReference type="PATRIC" id="fig|224013.5.peg.6863"/>
<keyword evidence="2" id="KW-0472">Membrane</keyword>
<feature type="transmembrane region" description="Helical" evidence="2">
    <location>
        <begin position="36"/>
        <end position="54"/>
    </location>
</feature>
<evidence type="ECO:0000256" key="2">
    <source>
        <dbReference type="SAM" id="Phobius"/>
    </source>
</evidence>
<evidence type="ECO:0000313" key="3">
    <source>
        <dbReference type="EMBL" id="ALF55921.1"/>
    </source>
</evidence>
<evidence type="ECO:0000256" key="1">
    <source>
        <dbReference type="SAM" id="MobiDB-lite"/>
    </source>
</evidence>
<keyword evidence="2" id="KW-0812">Transmembrane</keyword>
<keyword evidence="4" id="KW-1185">Reference proteome</keyword>
<name>A0A0M4T181_9NOSO</name>
<dbReference type="EMBL" id="CP012036">
    <property type="protein sequence ID" value="ALF55921.1"/>
    <property type="molecule type" value="Genomic_DNA"/>
</dbReference>
<dbReference type="RefSeq" id="WP_062297550.1">
    <property type="nucleotide sequence ID" value="NZ_CP012036.1"/>
</dbReference>
<reference evidence="3 4" key="2">
    <citation type="journal article" date="2016" name="Genome Announc.">
        <title>Draft Genome Sequence of the N2-Fixing Cyanobacterium Nostoc piscinale CENA21, Isolated from the Brazilian Amazon Floodplain.</title>
        <authorList>
            <person name="Leao T."/>
            <person name="Guimaraes P.I."/>
            <person name="de Melo A.G."/>
            <person name="Ramos R.T."/>
            <person name="Leao P.N."/>
            <person name="Silva A."/>
            <person name="Fiore M.F."/>
            <person name="Schneider M.P."/>
        </authorList>
    </citation>
    <scope>NUCLEOTIDE SEQUENCE [LARGE SCALE GENOMIC DNA]</scope>
    <source>
        <strain evidence="3 4">CENA21</strain>
    </source>
</reference>